<dbReference type="InterPro" id="IPR001466">
    <property type="entry name" value="Beta-lactam-related"/>
</dbReference>
<organism evidence="2 3">
    <name type="scientific">Paraburkholderia tuberum</name>
    <dbReference type="NCBI Taxonomy" id="157910"/>
    <lineage>
        <taxon>Bacteria</taxon>
        <taxon>Pseudomonadati</taxon>
        <taxon>Pseudomonadota</taxon>
        <taxon>Betaproteobacteria</taxon>
        <taxon>Burkholderiales</taxon>
        <taxon>Burkholderiaceae</taxon>
        <taxon>Paraburkholderia</taxon>
    </lineage>
</organism>
<evidence type="ECO:0000259" key="1">
    <source>
        <dbReference type="Pfam" id="PF00144"/>
    </source>
</evidence>
<dbReference type="Gene3D" id="3.40.710.10">
    <property type="entry name" value="DD-peptidase/beta-lactamase superfamily"/>
    <property type="match status" value="1"/>
</dbReference>
<dbReference type="InterPro" id="IPR012338">
    <property type="entry name" value="Beta-lactam/transpept-like"/>
</dbReference>
<keyword evidence="3" id="KW-1185">Reference proteome</keyword>
<dbReference type="Pfam" id="PF00144">
    <property type="entry name" value="Beta-lactamase"/>
    <property type="match status" value="1"/>
</dbReference>
<sequence>MTLVVQASTERNAIVQQALDHATREGGEVGVQVAAYLNGKLMIDAWSGVADPSTGRPVDGETLFNVYSVTKAVAATALHILADRGLIEYDAPVTRYWPEYGAHGKQKTTVRDVLTHRACVPQMPEGVTPELMCDWQWMTSAIANLEPLAEPGTKTLYLSMTFGWIVGELVRRADPKKRSLGRFVREEIAMPLGIDDLWIGIPDEVEPRIARLTDAMVPVPAEYLPPLFLRSMPPQVALAPQVFERPDVRRAEVAGVGGIFNARSEARFWAMLACGGELDGVRILSKELVATLNTPRANSEEPDPVMFGFPIPITIGGFWFGGNHPPVTAARSPRALCHPGQGNSIGWADPDTGLAVAICHNKLFNPATPEEDPLLPIAAAIRDALDLK</sequence>
<name>A0A1H1JTX6_9BURK</name>
<dbReference type="RefSeq" id="WP_090808844.1">
    <property type="nucleotide sequence ID" value="NZ_FNKX01000002.1"/>
</dbReference>
<evidence type="ECO:0000313" key="3">
    <source>
        <dbReference type="Proteomes" id="UP000199365"/>
    </source>
</evidence>
<dbReference type="SUPFAM" id="SSF56601">
    <property type="entry name" value="beta-lactamase/transpeptidase-like"/>
    <property type="match status" value="1"/>
</dbReference>
<dbReference type="EMBL" id="FNKX01000002">
    <property type="protein sequence ID" value="SDR53448.1"/>
    <property type="molecule type" value="Genomic_DNA"/>
</dbReference>
<proteinExistence type="predicted"/>
<dbReference type="STRING" id="157910.SAMN05445850_5690"/>
<gene>
    <name evidence="2" type="ORF">SAMN05445850_5690</name>
</gene>
<dbReference type="Proteomes" id="UP000199365">
    <property type="component" value="Unassembled WGS sequence"/>
</dbReference>
<evidence type="ECO:0000313" key="2">
    <source>
        <dbReference type="EMBL" id="SDR53448.1"/>
    </source>
</evidence>
<dbReference type="InterPro" id="IPR052907">
    <property type="entry name" value="Beta-lactamase/esterase"/>
</dbReference>
<dbReference type="PANTHER" id="PTHR43319:SF3">
    <property type="entry name" value="BETA-LACTAMASE-RELATED DOMAIN-CONTAINING PROTEIN"/>
    <property type="match status" value="1"/>
</dbReference>
<feature type="domain" description="Beta-lactamase-related" evidence="1">
    <location>
        <begin position="16"/>
        <end position="372"/>
    </location>
</feature>
<dbReference type="AlphaFoldDB" id="A0A1H1JTX6"/>
<accession>A0A1H1JTX6</accession>
<reference evidence="3" key="1">
    <citation type="submission" date="2016-10" db="EMBL/GenBank/DDBJ databases">
        <authorList>
            <person name="Varghese N."/>
            <person name="Submissions S."/>
        </authorList>
    </citation>
    <scope>NUCLEOTIDE SEQUENCE [LARGE SCALE GENOMIC DNA]</scope>
    <source>
        <strain evidence="3">DUS833</strain>
    </source>
</reference>
<protein>
    <submittedName>
        <fullName evidence="2">CubicO group peptidase, beta-lactamase class C family</fullName>
    </submittedName>
</protein>
<dbReference type="PANTHER" id="PTHR43319">
    <property type="entry name" value="BETA-LACTAMASE-RELATED"/>
    <property type="match status" value="1"/>
</dbReference>